<comment type="subcellular location">
    <subcellularLocation>
        <location evidence="1">Inflammasome</location>
    </subcellularLocation>
</comment>
<dbReference type="InterPro" id="IPR051249">
    <property type="entry name" value="NLRP_Inflammasome"/>
</dbReference>
<evidence type="ECO:0000259" key="9">
    <source>
        <dbReference type="PROSITE" id="PS51830"/>
    </source>
</evidence>
<dbReference type="SUPFAM" id="SSF47986">
    <property type="entry name" value="DEATH domain"/>
    <property type="match status" value="2"/>
</dbReference>
<dbReference type="PROSITE" id="PS50824">
    <property type="entry name" value="DAPIN"/>
    <property type="match status" value="1"/>
</dbReference>
<gene>
    <name evidence="11" type="primary">LOC140701329</name>
</gene>
<keyword evidence="4" id="KW-0391">Immunity</keyword>
<dbReference type="CDD" id="cd08330">
    <property type="entry name" value="CARD_ASC_NALP1"/>
    <property type="match status" value="1"/>
</dbReference>
<dbReference type="InterPro" id="IPR001315">
    <property type="entry name" value="CARD"/>
</dbReference>
<dbReference type="InterPro" id="IPR004020">
    <property type="entry name" value="DAPIN"/>
</dbReference>
<evidence type="ECO:0000259" key="7">
    <source>
        <dbReference type="PROSITE" id="PS50209"/>
    </source>
</evidence>
<dbReference type="GeneID" id="140701329"/>
<dbReference type="PROSITE" id="PS51830">
    <property type="entry name" value="FIIND"/>
    <property type="match status" value="1"/>
</dbReference>
<evidence type="ECO:0000256" key="2">
    <source>
        <dbReference type="ARBA" id="ARBA00022490"/>
    </source>
</evidence>
<feature type="domain" description="CARD" evidence="7">
    <location>
        <begin position="407"/>
        <end position="496"/>
    </location>
</feature>
<keyword evidence="5" id="KW-0395">Inflammatory response</keyword>
<evidence type="ECO:0000256" key="3">
    <source>
        <dbReference type="ARBA" id="ARBA00022588"/>
    </source>
</evidence>
<evidence type="ECO:0000256" key="1">
    <source>
        <dbReference type="ARBA" id="ARBA00004110"/>
    </source>
</evidence>
<evidence type="ECO:0000256" key="5">
    <source>
        <dbReference type="ARBA" id="ARBA00023198"/>
    </source>
</evidence>
<evidence type="ECO:0000313" key="10">
    <source>
        <dbReference type="Proteomes" id="UP001652642"/>
    </source>
</evidence>
<dbReference type="RefSeq" id="XP_072832982.1">
    <property type="nucleotide sequence ID" value="XM_072976881.1"/>
</dbReference>
<keyword evidence="6" id="KW-1271">Inflammasome</keyword>
<dbReference type="Pfam" id="PF02758">
    <property type="entry name" value="PYRIN"/>
    <property type="match status" value="1"/>
</dbReference>
<keyword evidence="10" id="KW-1185">Reference proteome</keyword>
<dbReference type="PANTHER" id="PTHR46985">
    <property type="entry name" value="NACHT, LRR AND PYD DOMAINS-CONTAINING PROTEIN 1"/>
    <property type="match status" value="1"/>
</dbReference>
<dbReference type="InterPro" id="IPR025307">
    <property type="entry name" value="FIIND_dom"/>
</dbReference>
<dbReference type="SMART" id="SM01289">
    <property type="entry name" value="PYRIN"/>
    <property type="match status" value="1"/>
</dbReference>
<accession>A0ABM5EIJ8</accession>
<evidence type="ECO:0000256" key="4">
    <source>
        <dbReference type="ARBA" id="ARBA00022859"/>
    </source>
</evidence>
<evidence type="ECO:0000259" key="8">
    <source>
        <dbReference type="PROSITE" id="PS50824"/>
    </source>
</evidence>
<name>A0ABM5EIJ8_9SAUR</name>
<reference evidence="11" key="1">
    <citation type="submission" date="2025-08" db="UniProtKB">
        <authorList>
            <consortium name="RefSeq"/>
        </authorList>
    </citation>
    <scope>IDENTIFICATION</scope>
</reference>
<dbReference type="Proteomes" id="UP001652642">
    <property type="component" value="Chromosome 6"/>
</dbReference>
<feature type="domain" description="Pyrin" evidence="8">
    <location>
        <begin position="1"/>
        <end position="94"/>
    </location>
</feature>
<evidence type="ECO:0000313" key="11">
    <source>
        <dbReference type="RefSeq" id="XP_072832982.1"/>
    </source>
</evidence>
<dbReference type="InterPro" id="IPR011029">
    <property type="entry name" value="DEATH-like_dom_sf"/>
</dbReference>
<dbReference type="PROSITE" id="PS50209">
    <property type="entry name" value="CARD"/>
    <property type="match status" value="1"/>
</dbReference>
<evidence type="ECO:0000256" key="6">
    <source>
        <dbReference type="ARBA" id="ARBA00023233"/>
    </source>
</evidence>
<organism evidence="10 11">
    <name type="scientific">Pogona vitticeps</name>
    <name type="common">central bearded dragon</name>
    <dbReference type="NCBI Taxonomy" id="103695"/>
    <lineage>
        <taxon>Eukaryota</taxon>
        <taxon>Metazoa</taxon>
        <taxon>Chordata</taxon>
        <taxon>Craniata</taxon>
        <taxon>Vertebrata</taxon>
        <taxon>Euteleostomi</taxon>
        <taxon>Lepidosauria</taxon>
        <taxon>Squamata</taxon>
        <taxon>Bifurcata</taxon>
        <taxon>Unidentata</taxon>
        <taxon>Episquamata</taxon>
        <taxon>Toxicofera</taxon>
        <taxon>Iguania</taxon>
        <taxon>Acrodonta</taxon>
        <taxon>Agamidae</taxon>
        <taxon>Amphibolurinae</taxon>
        <taxon>Pogona</taxon>
    </lineage>
</organism>
<feature type="domain" description="FIIND" evidence="9">
    <location>
        <begin position="124"/>
        <end position="405"/>
    </location>
</feature>
<dbReference type="InterPro" id="IPR033516">
    <property type="entry name" value="CARD8/ASC/NALP1_CARD"/>
</dbReference>
<dbReference type="Pfam" id="PF13553">
    <property type="entry name" value="FIIND"/>
    <property type="match status" value="1"/>
</dbReference>
<dbReference type="PANTHER" id="PTHR46985:SF4">
    <property type="entry name" value="CASPASE RECRUITMENT DOMAIN-CONTAINING PROTEIN 8"/>
    <property type="match status" value="1"/>
</dbReference>
<protein>
    <submittedName>
        <fullName evidence="11">NACHT, LRR and PYD domains-containing protein 1-like isoform X1</fullName>
    </submittedName>
</protein>
<keyword evidence="3" id="KW-0399">Innate immunity</keyword>
<sequence length="496" mass="57158">MAEPAGGGEGLRAALRDLSEDELRRFKRKLLDSRIPKGGRPIPRGRLEGAQVSDVADLLLQYYGKDHALKVTVRVLEAIQCRGQAQRLDASRQIALERQWIRTRMDLEPSGKCSRCNSPGSKTRREKIWPTVAQDPETSHETYRLDITEACSVCCGITDLIFDVKTAVTLTYHFESWSDYTDDLKKADLTVAGPLLNIKADPEDAVEEVHFPHILCLAGKDHPQVSIAHFIKGRMILEKPDRVEDFHVVLYNPRFSIFGTVLKILGLEQEIMVHAMVLLYQKLKVRNPTFHLYLLTNDPSVKKAVHDCEEMFLSRRLPKPPGTAYPLKLESRFSLRTSHDVAVYPKELVFKYMPADKEQQYMELYAPHMEDELELNLMEMNQDVPVWEACVRREDLMFDSVQGMQAAVPLEQHFIDRHREALIQRTAAVEGILDILYGPILDKEQYQAISAKTTSQEKMRELYKLVPSWNRYCKDKLYEAIKRKHKFLIEDLERQP</sequence>
<dbReference type="Gene3D" id="1.10.533.10">
    <property type="entry name" value="Death Domain, Fas"/>
    <property type="match status" value="2"/>
</dbReference>
<dbReference type="Pfam" id="PF00619">
    <property type="entry name" value="CARD"/>
    <property type="match status" value="1"/>
</dbReference>
<dbReference type="Pfam" id="PF23679">
    <property type="entry name" value="UPA-FIIND"/>
    <property type="match status" value="1"/>
</dbReference>
<proteinExistence type="predicted"/>
<dbReference type="CDD" id="cd08321">
    <property type="entry name" value="Pyrin_ASC-like"/>
    <property type="match status" value="1"/>
</dbReference>
<keyword evidence="2" id="KW-0963">Cytoplasm</keyword>